<feature type="region of interest" description="Disordered" evidence="1">
    <location>
        <begin position="1"/>
        <end position="33"/>
    </location>
</feature>
<dbReference type="Proteomes" id="UP000054537">
    <property type="component" value="Unassembled WGS sequence"/>
</dbReference>
<proteinExistence type="predicted"/>
<dbReference type="Pfam" id="PF23636">
    <property type="entry name" value="DUF7144"/>
    <property type="match status" value="1"/>
</dbReference>
<name>A0A0A6UDC1_ACTUT</name>
<feature type="transmembrane region" description="Helical" evidence="2">
    <location>
        <begin position="84"/>
        <end position="101"/>
    </location>
</feature>
<dbReference type="EMBL" id="JRTT01000131">
    <property type="protein sequence ID" value="KHD73486.1"/>
    <property type="molecule type" value="Genomic_DNA"/>
</dbReference>
<feature type="compositionally biased region" description="Basic residues" evidence="1">
    <location>
        <begin position="1"/>
        <end position="10"/>
    </location>
</feature>
<keyword evidence="2" id="KW-1133">Transmembrane helix</keyword>
<evidence type="ECO:0000313" key="4">
    <source>
        <dbReference type="EMBL" id="KHD73486.1"/>
    </source>
</evidence>
<keyword evidence="5" id="KW-1185">Reference proteome</keyword>
<dbReference type="STRING" id="1869.MB27_35040"/>
<dbReference type="AlphaFoldDB" id="A0A0A6UDC1"/>
<protein>
    <recommendedName>
        <fullName evidence="3">DUF7144 domain-containing protein</fullName>
    </recommendedName>
</protein>
<sequence length="163" mass="17119">MTRTDRRRRTSMTIDHPAAPGSRTPPGTPGSAGMSGGAGLAVFGGIMLLCLGTAQLVEGITALARDQAYMVTGDGMLFELDATAWGWGHLICGLISIAAGVGVLRGLIWARIIAVLFTAAAALVSFLLLANSPFWFSIMICGQLLVIYGLCAHGGELRRHRHA</sequence>
<feature type="transmembrane region" description="Helical" evidence="2">
    <location>
        <begin position="134"/>
        <end position="151"/>
    </location>
</feature>
<reference evidence="4 5" key="1">
    <citation type="submission" date="2014-10" db="EMBL/GenBank/DDBJ databases">
        <title>Draft genome sequence of Actinoplanes utahensis NRRL 12052.</title>
        <authorList>
            <person name="Velasco-Bucheli B."/>
            <person name="del Cerro C."/>
            <person name="Hormigo D."/>
            <person name="Garcia J.L."/>
            <person name="Acebal C."/>
            <person name="Arroyo M."/>
            <person name="de la Mata I."/>
        </authorList>
    </citation>
    <scope>NUCLEOTIDE SEQUENCE [LARGE SCALE GENOMIC DNA]</scope>
    <source>
        <strain evidence="4 5">NRRL 12052</strain>
    </source>
</reference>
<keyword evidence="2" id="KW-0472">Membrane</keyword>
<evidence type="ECO:0000256" key="2">
    <source>
        <dbReference type="SAM" id="Phobius"/>
    </source>
</evidence>
<evidence type="ECO:0000256" key="1">
    <source>
        <dbReference type="SAM" id="MobiDB-lite"/>
    </source>
</evidence>
<evidence type="ECO:0000313" key="5">
    <source>
        <dbReference type="Proteomes" id="UP000054537"/>
    </source>
</evidence>
<gene>
    <name evidence="4" type="ORF">MB27_35040</name>
</gene>
<feature type="transmembrane region" description="Helical" evidence="2">
    <location>
        <begin position="108"/>
        <end position="128"/>
    </location>
</feature>
<feature type="compositionally biased region" description="Low complexity" evidence="1">
    <location>
        <begin position="17"/>
        <end position="32"/>
    </location>
</feature>
<organism evidence="4 5">
    <name type="scientific">Actinoplanes utahensis</name>
    <dbReference type="NCBI Taxonomy" id="1869"/>
    <lineage>
        <taxon>Bacteria</taxon>
        <taxon>Bacillati</taxon>
        <taxon>Actinomycetota</taxon>
        <taxon>Actinomycetes</taxon>
        <taxon>Micromonosporales</taxon>
        <taxon>Micromonosporaceae</taxon>
        <taxon>Actinoplanes</taxon>
    </lineage>
</organism>
<accession>A0A0A6UDC1</accession>
<keyword evidence="2" id="KW-0812">Transmembrane</keyword>
<feature type="transmembrane region" description="Helical" evidence="2">
    <location>
        <begin position="40"/>
        <end position="64"/>
    </location>
</feature>
<evidence type="ECO:0000259" key="3">
    <source>
        <dbReference type="Pfam" id="PF23636"/>
    </source>
</evidence>
<comment type="caution">
    <text evidence="4">The sequence shown here is derived from an EMBL/GenBank/DDBJ whole genome shotgun (WGS) entry which is preliminary data.</text>
</comment>
<dbReference type="InterPro" id="IPR055568">
    <property type="entry name" value="DUF7144"/>
</dbReference>
<feature type="domain" description="DUF7144" evidence="3">
    <location>
        <begin position="41"/>
        <end position="154"/>
    </location>
</feature>